<sequence length="376" mass="40119">MTRIVAMIFALALLSACGAEGNDGDNPLDPEPGESDGEGDGGGGDDGEDGGDDETPIESDRELPPGTAQPTPETSIVRYEPQNGEGGGYARNIRYNRADDTFEVDNLAFDGDNVYQRGGQPSSQNSVGQLGPFAVYESDVNAVDPVTGNVVDNLAYRAIYGVSNSGQTEFAIVRSGDYADYGFGGFVYQRNSRDANGDATSLILPTEGDAAYEGDYAGTRIFQGAGGLEYVSGDAAMQIDFKDFNDNRAGVQLRITNRRLFDIDGNDITDEYIAALQESNPNLNVPRDAEGNAVLPEILPTIAPDVADRNGEIVQEVFANLEMNDGTVATAAEGQYYAIMSGENAEEIVGVMVVDGTDPRRDVSFRETGGFIVYRQ</sequence>
<dbReference type="AlphaFoldDB" id="A0A1I1SK40"/>
<evidence type="ECO:0000256" key="2">
    <source>
        <dbReference type="SAM" id="SignalP"/>
    </source>
</evidence>
<feature type="region of interest" description="Disordered" evidence="1">
    <location>
        <begin position="19"/>
        <end position="91"/>
    </location>
</feature>
<feature type="signal peptide" evidence="2">
    <location>
        <begin position="1"/>
        <end position="21"/>
    </location>
</feature>
<dbReference type="RefSeq" id="WP_149754016.1">
    <property type="nucleotide sequence ID" value="NZ_FOMS01000001.1"/>
</dbReference>
<dbReference type="OrthoDB" id="7739218at2"/>
<name>A0A1I1SK40_9RHOB</name>
<dbReference type="Proteomes" id="UP000325289">
    <property type="component" value="Unassembled WGS sequence"/>
</dbReference>
<evidence type="ECO:0000313" key="4">
    <source>
        <dbReference type="Proteomes" id="UP000325289"/>
    </source>
</evidence>
<proteinExistence type="predicted"/>
<keyword evidence="4" id="KW-1185">Reference proteome</keyword>
<evidence type="ECO:0008006" key="5">
    <source>
        <dbReference type="Google" id="ProtNLM"/>
    </source>
</evidence>
<dbReference type="Gene3D" id="2.40.160.90">
    <property type="match status" value="1"/>
</dbReference>
<keyword evidence="2" id="KW-0732">Signal</keyword>
<feature type="compositionally biased region" description="Acidic residues" evidence="1">
    <location>
        <begin position="22"/>
        <end position="57"/>
    </location>
</feature>
<protein>
    <recommendedName>
        <fullName evidence="5">Transferrin-binding protein B C-lobe/N-lobe beta barrel domain-containing protein</fullName>
    </recommendedName>
</protein>
<feature type="chain" id="PRO_5009301803" description="Transferrin-binding protein B C-lobe/N-lobe beta barrel domain-containing protein" evidence="2">
    <location>
        <begin position="22"/>
        <end position="376"/>
    </location>
</feature>
<gene>
    <name evidence="3" type="ORF">SAMN04515678_101206</name>
</gene>
<evidence type="ECO:0000256" key="1">
    <source>
        <dbReference type="SAM" id="MobiDB-lite"/>
    </source>
</evidence>
<reference evidence="3 4" key="1">
    <citation type="submission" date="2016-10" db="EMBL/GenBank/DDBJ databases">
        <authorList>
            <person name="Varghese N."/>
            <person name="Submissions S."/>
        </authorList>
    </citation>
    <scope>NUCLEOTIDE SEQUENCE [LARGE SCALE GENOMIC DNA]</scope>
    <source>
        <strain evidence="4">YIM D21,KCTC 23444,ACCC 10710</strain>
    </source>
</reference>
<accession>A0A1I1SK40</accession>
<dbReference type="EMBL" id="FOMS01000001">
    <property type="protein sequence ID" value="SFD46855.1"/>
    <property type="molecule type" value="Genomic_DNA"/>
</dbReference>
<evidence type="ECO:0000313" key="3">
    <source>
        <dbReference type="EMBL" id="SFD46855.1"/>
    </source>
</evidence>
<organism evidence="3 4">
    <name type="scientific">Roseivivax sediminis</name>
    <dbReference type="NCBI Taxonomy" id="936889"/>
    <lineage>
        <taxon>Bacteria</taxon>
        <taxon>Pseudomonadati</taxon>
        <taxon>Pseudomonadota</taxon>
        <taxon>Alphaproteobacteria</taxon>
        <taxon>Rhodobacterales</taxon>
        <taxon>Roseobacteraceae</taxon>
        <taxon>Roseivivax</taxon>
    </lineage>
</organism>
<dbReference type="PROSITE" id="PS51257">
    <property type="entry name" value="PROKAR_LIPOPROTEIN"/>
    <property type="match status" value="1"/>
</dbReference>